<evidence type="ECO:0000313" key="7">
    <source>
        <dbReference type="Proteomes" id="UP000216024"/>
    </source>
</evidence>
<feature type="domain" description="4Fe-4S ferredoxin-type" evidence="5">
    <location>
        <begin position="14"/>
        <end position="42"/>
    </location>
</feature>
<proteinExistence type="predicted"/>
<keyword evidence="2" id="KW-0479">Metal-binding</keyword>
<evidence type="ECO:0000256" key="2">
    <source>
        <dbReference type="ARBA" id="ARBA00022723"/>
    </source>
</evidence>
<keyword evidence="4" id="KW-0411">Iron-sulfur</keyword>
<dbReference type="AlphaFoldDB" id="A0A267M9H6"/>
<dbReference type="PROSITE" id="PS51379">
    <property type="entry name" value="4FE4S_FER_2"/>
    <property type="match status" value="2"/>
</dbReference>
<protein>
    <recommendedName>
        <fullName evidence="5">4Fe-4S ferredoxin-type domain-containing protein</fullName>
    </recommendedName>
</protein>
<dbReference type="InterPro" id="IPR050572">
    <property type="entry name" value="Fe-S_Ferredoxin"/>
</dbReference>
<evidence type="ECO:0000259" key="5">
    <source>
        <dbReference type="PROSITE" id="PS51379"/>
    </source>
</evidence>
<accession>A0A267M9H6</accession>
<dbReference type="Pfam" id="PF14697">
    <property type="entry name" value="Fer4_21"/>
    <property type="match status" value="1"/>
</dbReference>
<dbReference type="PROSITE" id="PS00198">
    <property type="entry name" value="4FE4S_FER_1"/>
    <property type="match status" value="1"/>
</dbReference>
<keyword evidence="7" id="KW-1185">Reference proteome</keyword>
<comment type="caution">
    <text evidence="6">The sequence shown here is derived from an EMBL/GenBank/DDBJ whole genome shotgun (WGS) entry which is preliminary data.</text>
</comment>
<organism evidence="6 7">
    <name type="scientific">Anaeromicrobium sediminis</name>
    <dbReference type="NCBI Taxonomy" id="1478221"/>
    <lineage>
        <taxon>Bacteria</taxon>
        <taxon>Bacillati</taxon>
        <taxon>Bacillota</taxon>
        <taxon>Clostridia</taxon>
        <taxon>Peptostreptococcales</taxon>
        <taxon>Thermotaleaceae</taxon>
        <taxon>Anaeromicrobium</taxon>
    </lineage>
</organism>
<feature type="domain" description="4Fe-4S ferredoxin-type" evidence="5">
    <location>
        <begin position="43"/>
        <end position="72"/>
    </location>
</feature>
<dbReference type="PANTHER" id="PTHR43687:SF1">
    <property type="entry name" value="FERREDOXIN III"/>
    <property type="match status" value="1"/>
</dbReference>
<dbReference type="GO" id="GO:0046872">
    <property type="term" value="F:metal ion binding"/>
    <property type="evidence" value="ECO:0007669"/>
    <property type="project" value="UniProtKB-KW"/>
</dbReference>
<reference evidence="6 7" key="1">
    <citation type="submission" date="2017-06" db="EMBL/GenBank/DDBJ databases">
        <title>Draft genome sequence of anaerobic fermentative bacterium Anaeromicrobium sediminis DY2726D isolated from West Pacific Ocean sediments.</title>
        <authorList>
            <person name="Zeng X."/>
        </authorList>
    </citation>
    <scope>NUCLEOTIDE SEQUENCE [LARGE SCALE GENOMIC DNA]</scope>
    <source>
        <strain evidence="6 7">DY2726D</strain>
    </source>
</reference>
<evidence type="ECO:0000256" key="3">
    <source>
        <dbReference type="ARBA" id="ARBA00023004"/>
    </source>
</evidence>
<gene>
    <name evidence="6" type="ORF">CCE28_21085</name>
</gene>
<dbReference type="Proteomes" id="UP000216024">
    <property type="component" value="Unassembled WGS sequence"/>
</dbReference>
<evidence type="ECO:0000313" key="6">
    <source>
        <dbReference type="EMBL" id="PAB56219.1"/>
    </source>
</evidence>
<name>A0A267M9H6_9FIRM</name>
<dbReference type="Gene3D" id="3.30.70.20">
    <property type="match status" value="2"/>
</dbReference>
<sequence length="73" mass="8426">MEMSLEGKWPMVNYIIHMDREKCINCGICVKRCQLNVFEKKEKVIHMDVSKCLGCGICVSTCPKDALYLEKLK</sequence>
<evidence type="ECO:0000256" key="1">
    <source>
        <dbReference type="ARBA" id="ARBA00022485"/>
    </source>
</evidence>
<dbReference type="PANTHER" id="PTHR43687">
    <property type="entry name" value="ADENYLYLSULFATE REDUCTASE, BETA SUBUNIT"/>
    <property type="match status" value="1"/>
</dbReference>
<evidence type="ECO:0000256" key="4">
    <source>
        <dbReference type="ARBA" id="ARBA00023014"/>
    </source>
</evidence>
<keyword evidence="3" id="KW-0408">Iron</keyword>
<dbReference type="EMBL" id="NIBG01000037">
    <property type="protein sequence ID" value="PAB56219.1"/>
    <property type="molecule type" value="Genomic_DNA"/>
</dbReference>
<dbReference type="InterPro" id="IPR017900">
    <property type="entry name" value="4Fe4S_Fe_S_CS"/>
</dbReference>
<dbReference type="GO" id="GO:0051539">
    <property type="term" value="F:4 iron, 4 sulfur cluster binding"/>
    <property type="evidence" value="ECO:0007669"/>
    <property type="project" value="UniProtKB-KW"/>
</dbReference>
<keyword evidence="1" id="KW-0004">4Fe-4S</keyword>
<dbReference type="SUPFAM" id="SSF54862">
    <property type="entry name" value="4Fe-4S ferredoxins"/>
    <property type="match status" value="1"/>
</dbReference>
<dbReference type="InterPro" id="IPR017896">
    <property type="entry name" value="4Fe4S_Fe-S-bd"/>
</dbReference>